<evidence type="ECO:0000313" key="1">
    <source>
        <dbReference type="EMBL" id="NIJ52797.1"/>
    </source>
</evidence>
<name>A0ABX0UIP3_9BACT</name>
<dbReference type="Pfam" id="PF01663">
    <property type="entry name" value="Phosphodiest"/>
    <property type="match status" value="1"/>
</dbReference>
<reference evidence="1 2" key="1">
    <citation type="submission" date="2020-03" db="EMBL/GenBank/DDBJ databases">
        <title>Genomic Encyclopedia of Type Strains, Phase IV (KMG-IV): sequencing the most valuable type-strain genomes for metagenomic binning, comparative biology and taxonomic classification.</title>
        <authorList>
            <person name="Goeker M."/>
        </authorList>
    </citation>
    <scope>NUCLEOTIDE SEQUENCE [LARGE SCALE GENOMIC DNA]</scope>
    <source>
        <strain evidence="1 2">DSM 102865</strain>
    </source>
</reference>
<gene>
    <name evidence="1" type="ORF">FHS68_001967</name>
</gene>
<protein>
    <submittedName>
        <fullName evidence="1">AlkP superfamily pyrophosphatase or phosphodiesterase</fullName>
    </submittedName>
</protein>
<dbReference type="InterPro" id="IPR017850">
    <property type="entry name" value="Alkaline_phosphatase_core_sf"/>
</dbReference>
<accession>A0ABX0UIP3</accession>
<dbReference type="InterPro" id="IPR002591">
    <property type="entry name" value="Phosphodiest/P_Trfase"/>
</dbReference>
<dbReference type="Proteomes" id="UP001179181">
    <property type="component" value="Unassembled WGS sequence"/>
</dbReference>
<dbReference type="Gene3D" id="3.40.720.10">
    <property type="entry name" value="Alkaline Phosphatase, subunit A"/>
    <property type="match status" value="1"/>
</dbReference>
<organism evidence="1 2">
    <name type="scientific">Dyadobacter arcticus</name>
    <dbReference type="NCBI Taxonomy" id="1078754"/>
    <lineage>
        <taxon>Bacteria</taxon>
        <taxon>Pseudomonadati</taxon>
        <taxon>Bacteroidota</taxon>
        <taxon>Cytophagia</taxon>
        <taxon>Cytophagales</taxon>
        <taxon>Spirosomataceae</taxon>
        <taxon>Dyadobacter</taxon>
    </lineage>
</organism>
<dbReference type="SUPFAM" id="SSF53649">
    <property type="entry name" value="Alkaline phosphatase-like"/>
    <property type="match status" value="1"/>
</dbReference>
<sequence>MKNRISICIFILIVSQISVNVFGQSSQGRPSSQVKNKTLIFFFDGLRPDYITAEQMPNLFAFKEKACFGKQHHSVFPTVTRVNSASYATGSYPGTHGILGNAVYFPTVDSTKSIGTSYKDLGRAAAAISGPLLTAVSLGEILQTAGERMMVFSSGTTGQAFLQNYKVSGGAIVNPDLILPESFKTQVIADLGEVKTTGSEDFNRHQWVIDALLKYGLAENGPLVSAVWLSDPDGAAHANGIGSPEAVEAIKFVDAQFGRVLEAMQTRGLTDRYNVIISTDHGFVTQVGSMSLPDFLIQEGLKKDKDSDDVVLAEGSIYIKNHDPEKIQNIVSALHKEEWIGALFTKAKTEGGMQGWVEGTLSFDAIHFNHQRTGDILVAMDWNDHKNDKGIEGTDYVKGKAGHGGSSPYEIHIALFAKGPDFKNAVPTELPTSNVDIVPTILGIYDLPIPPQMDGRVISEILKKTGKPAGKTKKEIVKTEVRYPWGIYSLSLEMSVFGKYRYFDFSRTERGFTK</sequence>
<evidence type="ECO:0000313" key="2">
    <source>
        <dbReference type="Proteomes" id="UP001179181"/>
    </source>
</evidence>
<comment type="caution">
    <text evidence="1">The sequence shown here is derived from an EMBL/GenBank/DDBJ whole genome shotgun (WGS) entry which is preliminary data.</text>
</comment>
<proteinExistence type="predicted"/>
<dbReference type="RefSeq" id="WP_167269476.1">
    <property type="nucleotide sequence ID" value="NZ_JAASQJ010000002.1"/>
</dbReference>
<keyword evidence="2" id="KW-1185">Reference proteome</keyword>
<dbReference type="PANTHER" id="PTHR10151">
    <property type="entry name" value="ECTONUCLEOTIDE PYROPHOSPHATASE/PHOSPHODIESTERASE"/>
    <property type="match status" value="1"/>
</dbReference>
<dbReference type="EMBL" id="JAASQJ010000002">
    <property type="protein sequence ID" value="NIJ52797.1"/>
    <property type="molecule type" value="Genomic_DNA"/>
</dbReference>
<dbReference type="PANTHER" id="PTHR10151:SF120">
    <property type="entry name" value="BIS(5'-ADENOSYL)-TRIPHOSPHATASE"/>
    <property type="match status" value="1"/>
</dbReference>